<dbReference type="GO" id="GO:0070566">
    <property type="term" value="F:adenylyltransferase activity"/>
    <property type="evidence" value="ECO:0007669"/>
    <property type="project" value="TreeGrafter"/>
</dbReference>
<dbReference type="Pfam" id="PF00501">
    <property type="entry name" value="AMP-binding"/>
    <property type="match status" value="1"/>
</dbReference>
<dbReference type="GO" id="GO:0005886">
    <property type="term" value="C:plasma membrane"/>
    <property type="evidence" value="ECO:0007669"/>
    <property type="project" value="TreeGrafter"/>
</dbReference>
<dbReference type="Gene3D" id="3.40.50.12780">
    <property type="entry name" value="N-terminal domain of ligase-like"/>
    <property type="match status" value="1"/>
</dbReference>
<proteinExistence type="inferred from homology"/>
<dbReference type="InterPro" id="IPR045851">
    <property type="entry name" value="AMP-bd_C_sf"/>
</dbReference>
<dbReference type="InterPro" id="IPR042099">
    <property type="entry name" value="ANL_N_sf"/>
</dbReference>
<protein>
    <submittedName>
        <fullName evidence="3">AMP-binding protein</fullName>
    </submittedName>
</protein>
<evidence type="ECO:0000259" key="2">
    <source>
        <dbReference type="Pfam" id="PF00501"/>
    </source>
</evidence>
<organism evidence="3 4">
    <name type="scientific">Mycobacterium spongiae</name>
    <dbReference type="NCBI Taxonomy" id="886343"/>
    <lineage>
        <taxon>Bacteria</taxon>
        <taxon>Bacillati</taxon>
        <taxon>Actinomycetota</taxon>
        <taxon>Actinomycetes</taxon>
        <taxon>Mycobacteriales</taxon>
        <taxon>Mycobacteriaceae</taxon>
        <taxon>Mycobacterium</taxon>
    </lineage>
</organism>
<keyword evidence="4" id="KW-1185">Reference proteome</keyword>
<name>A0A975PWX1_9MYCO</name>
<dbReference type="PANTHER" id="PTHR22754">
    <property type="entry name" value="DISCO-INTERACTING PROTEIN 2 DIP2 -RELATED"/>
    <property type="match status" value="1"/>
</dbReference>
<dbReference type="KEGG" id="mspg:F6B93_10665"/>
<comment type="similarity">
    <text evidence="1">Belongs to the ATP-dependent AMP-binding enzyme family.</text>
</comment>
<gene>
    <name evidence="3" type="ORF">F6B93_10665</name>
</gene>
<feature type="domain" description="AMP-dependent synthetase/ligase" evidence="2">
    <location>
        <begin position="18"/>
        <end position="406"/>
    </location>
</feature>
<dbReference type="AlphaFoldDB" id="A0A975PWX1"/>
<dbReference type="RefSeq" id="WP_211699073.1">
    <property type="nucleotide sequence ID" value="NZ_CP046600.1"/>
</dbReference>
<dbReference type="InterPro" id="IPR000873">
    <property type="entry name" value="AMP-dep_synth/lig_dom"/>
</dbReference>
<dbReference type="Proteomes" id="UP000682202">
    <property type="component" value="Chromosome"/>
</dbReference>
<dbReference type="Gene3D" id="3.30.300.30">
    <property type="match status" value="1"/>
</dbReference>
<evidence type="ECO:0000256" key="1">
    <source>
        <dbReference type="ARBA" id="ARBA00006432"/>
    </source>
</evidence>
<sequence length="549" mass="58634">MSELTRGMLAAAASSPKQLTAGAFSDPTRLSWQEVHERATRMATGLAAQGVGHHGSVAVLASDAAHVAPLAQALWLRRAALTMLQQPTPRTDLGVWLADTVRAIRTIKADLVVVGEPFLEVVDRLADHDLAACTIEALSDNAAAAPGSFDDADESDIALRQLTSGSTGAPKAVEISHGNLAANAVAARDGLDLNADTDVMASWLPLAHDMGMIGFICLPMQVGIEAVVVPPHEFLTRPLSWAELISRHRATITAGPNFAYSVLARVLQRAEPNDIDLSSLRVAVNGAEPIDHRDVADFAAVGARFGLRPTAMMPAYGLAEATLVVSLASAHEEPLVDRVSRRTMSEARRAQPVHGAPEDPEDVRHLVSLGSPAMGMDVRIVRDGIPQAPREIGAIELRGPAVAKSYITSDGVMPLASADGWFDSGDLGYVDERGRIYVCGRTKDLIVLAGRNLYPHDIERAAEDVDGVRTGCVIALRIDGDREGFAVLAEVRDADDDDRAARISRDITARVSRRVGHLPSEVRLFPAGTLPKTSSGKLRRSCARKLLEK</sequence>
<dbReference type="EMBL" id="CP046600">
    <property type="protein sequence ID" value="QUR67497.1"/>
    <property type="molecule type" value="Genomic_DNA"/>
</dbReference>
<dbReference type="SUPFAM" id="SSF56801">
    <property type="entry name" value="Acetyl-CoA synthetase-like"/>
    <property type="match status" value="1"/>
</dbReference>
<reference evidence="3" key="1">
    <citation type="submission" date="2019-12" db="EMBL/GenBank/DDBJ databases">
        <title>Mycobacterium spongiae sp. nov.</title>
        <authorList>
            <person name="Stinear T."/>
        </authorList>
    </citation>
    <scope>NUCLEOTIDE SEQUENCE</scope>
    <source>
        <strain evidence="3">FSD4b-SM</strain>
    </source>
</reference>
<dbReference type="NCBIfam" id="NF005850">
    <property type="entry name" value="PRK07768.1"/>
    <property type="match status" value="1"/>
</dbReference>
<dbReference type="PANTHER" id="PTHR22754:SF32">
    <property type="entry name" value="DISCO-INTERACTING PROTEIN 2"/>
    <property type="match status" value="1"/>
</dbReference>
<accession>A0A975PWX1</accession>
<evidence type="ECO:0000313" key="4">
    <source>
        <dbReference type="Proteomes" id="UP000682202"/>
    </source>
</evidence>
<evidence type="ECO:0000313" key="3">
    <source>
        <dbReference type="EMBL" id="QUR67497.1"/>
    </source>
</evidence>
<dbReference type="GO" id="GO:0006633">
    <property type="term" value="P:fatty acid biosynthetic process"/>
    <property type="evidence" value="ECO:0007669"/>
    <property type="project" value="TreeGrafter"/>
</dbReference>